<evidence type="ECO:0000259" key="1">
    <source>
        <dbReference type="Pfam" id="PF21814"/>
    </source>
</evidence>
<sequence>MKLPQGDHVDPRQVMDKLLSYSLNFNHDSGKHKARLFQSKLGITIENQQGLASAICEAAATSETVQFTGSDQYGDRYVMIFQCVTAMGTSDVLTAWIVRHGESIPRLTSTYPLRS</sequence>
<feature type="domain" description="DUF6883" evidence="1">
    <location>
        <begin position="16"/>
        <end position="113"/>
    </location>
</feature>
<proteinExistence type="predicted"/>
<dbReference type="Proteomes" id="UP000034681">
    <property type="component" value="Unassembled WGS sequence"/>
</dbReference>
<name>A0A0M2PWW5_PROHO</name>
<reference evidence="2" key="1">
    <citation type="submission" date="2012-04" db="EMBL/GenBank/DDBJ databases">
        <authorList>
            <person name="Borisov I.G."/>
            <person name="Ivanikova N.V."/>
            <person name="Pinevich A.V."/>
        </authorList>
    </citation>
    <scope>NUCLEOTIDE SEQUENCE</scope>
    <source>
        <strain evidence="2">CALU 1027</strain>
    </source>
</reference>
<accession>A0A0M2PWW5</accession>
<dbReference type="Pfam" id="PF21814">
    <property type="entry name" value="DUF6883"/>
    <property type="match status" value="1"/>
</dbReference>
<evidence type="ECO:0000313" key="2">
    <source>
        <dbReference type="EMBL" id="KKI99178.1"/>
    </source>
</evidence>
<comment type="caution">
    <text evidence="2">The sequence shown here is derived from an EMBL/GenBank/DDBJ whole genome shotgun (WGS) entry which is preliminary data.</text>
</comment>
<dbReference type="OrthoDB" id="5801353at2"/>
<dbReference type="InterPro" id="IPR049250">
    <property type="entry name" value="DUF6883"/>
</dbReference>
<protein>
    <recommendedName>
        <fullName evidence="1">DUF6883 domain-containing protein</fullName>
    </recommendedName>
</protein>
<dbReference type="EMBL" id="AJTX02000006">
    <property type="protein sequence ID" value="KKI99178.1"/>
    <property type="molecule type" value="Genomic_DNA"/>
</dbReference>
<dbReference type="STRING" id="317619.GCA_000332315_02287"/>
<keyword evidence="3" id="KW-1185">Reference proteome</keyword>
<evidence type="ECO:0000313" key="3">
    <source>
        <dbReference type="Proteomes" id="UP000034681"/>
    </source>
</evidence>
<dbReference type="AlphaFoldDB" id="A0A0M2PWW5"/>
<dbReference type="RefSeq" id="WP_017712685.1">
    <property type="nucleotide sequence ID" value="NZ_KB235937.1"/>
</dbReference>
<gene>
    <name evidence="2" type="ORF">PROH_15595</name>
</gene>
<organism evidence="2 3">
    <name type="scientific">Prochlorothrix hollandica PCC 9006 = CALU 1027</name>
    <dbReference type="NCBI Taxonomy" id="317619"/>
    <lineage>
        <taxon>Bacteria</taxon>
        <taxon>Bacillati</taxon>
        <taxon>Cyanobacteriota</taxon>
        <taxon>Cyanophyceae</taxon>
        <taxon>Prochlorotrichales</taxon>
        <taxon>Prochlorotrichaceae</taxon>
        <taxon>Prochlorothrix</taxon>
    </lineage>
</organism>